<comment type="caution">
    <text evidence="2">The sequence shown here is derived from an EMBL/GenBank/DDBJ whole genome shotgun (WGS) entry which is preliminary data.</text>
</comment>
<sequence length="208" mass="22656">MEGGDLDESPPASSPPASCKRYVMDLALNSGLAADPRQWPYTQACECIAQRLESAARRGELGDPGSGDGEVASPSSSDTYFAQLELDVESDLVERCEDEDDCSNCMTAVTFAAKLIRLIRTLLLAETDSVVDGRGGGEGDNRTGEDEIEDVKRRWLKIGRKLRERQSTGNGGDWENLWVCLETTCPLVKVPPLHPVFSTDEIFSLALS</sequence>
<organism evidence="2 3">
    <name type="scientific">Perkinsus olseni</name>
    <name type="common">Perkinsus atlanticus</name>
    <dbReference type="NCBI Taxonomy" id="32597"/>
    <lineage>
        <taxon>Eukaryota</taxon>
        <taxon>Sar</taxon>
        <taxon>Alveolata</taxon>
        <taxon>Perkinsozoa</taxon>
        <taxon>Perkinsea</taxon>
        <taxon>Perkinsida</taxon>
        <taxon>Perkinsidae</taxon>
        <taxon>Perkinsus</taxon>
    </lineage>
</organism>
<dbReference type="AlphaFoldDB" id="A0A7J6QLU1"/>
<proteinExistence type="predicted"/>
<dbReference type="Proteomes" id="UP000574390">
    <property type="component" value="Unassembled WGS sequence"/>
</dbReference>
<name>A0A7J6QLU1_PEROL</name>
<dbReference type="Proteomes" id="UP000553632">
    <property type="component" value="Unassembled WGS sequence"/>
</dbReference>
<evidence type="ECO:0000313" key="1">
    <source>
        <dbReference type="EMBL" id="KAF4704504.1"/>
    </source>
</evidence>
<reference evidence="3 4" key="1">
    <citation type="submission" date="2020-04" db="EMBL/GenBank/DDBJ databases">
        <title>Perkinsus olseni comparative genomics.</title>
        <authorList>
            <person name="Bogema D.R."/>
        </authorList>
    </citation>
    <scope>NUCLEOTIDE SEQUENCE [LARGE SCALE GENOMIC DNA]</scope>
    <source>
        <strain evidence="1">ATCC PRA-205</strain>
        <strain evidence="2 3">ATCC PRA-207</strain>
    </source>
</reference>
<keyword evidence="3" id="KW-1185">Reference proteome</keyword>
<dbReference type="EMBL" id="JABANO010031870">
    <property type="protein sequence ID" value="KAF4709564.1"/>
    <property type="molecule type" value="Genomic_DNA"/>
</dbReference>
<dbReference type="EMBL" id="JABANM010031471">
    <property type="protein sequence ID" value="KAF4704504.1"/>
    <property type="molecule type" value="Genomic_DNA"/>
</dbReference>
<evidence type="ECO:0000313" key="4">
    <source>
        <dbReference type="Proteomes" id="UP000574390"/>
    </source>
</evidence>
<evidence type="ECO:0000313" key="3">
    <source>
        <dbReference type="Proteomes" id="UP000553632"/>
    </source>
</evidence>
<accession>A0A7J6QLU1</accession>
<protein>
    <submittedName>
        <fullName evidence="2">Uncharacterized protein</fullName>
    </submittedName>
</protein>
<gene>
    <name evidence="1" type="ORF">FOZ62_023592</name>
    <name evidence="2" type="ORF">FOZ63_017318</name>
</gene>
<evidence type="ECO:0000313" key="2">
    <source>
        <dbReference type="EMBL" id="KAF4709564.1"/>
    </source>
</evidence>